<evidence type="ECO:0000313" key="1">
    <source>
        <dbReference type="EMBL" id="KAF0776035.1"/>
    </source>
</evidence>
<dbReference type="VEuPathDB" id="FungiDB:H257_11916"/>
<proteinExistence type="predicted"/>
<sequence>MSLLPSSVGTLLDDLRPLAYTLWKTDFLSQATSCDLAEFYSTKDYVPQGNRTDALNIIKMYLELDQVEHSELYVVDPTLSETDRDARLAEIKAHTTAIQREVIAREATKKLANQRSAAHTFLVLVQFSSHIYITSENLFGYILIEVFENKVSRLPLAFINCHGQ</sequence>
<dbReference type="AlphaFoldDB" id="A0A6A5AZE7"/>
<accession>A0A6A5AZE7</accession>
<dbReference type="EMBL" id="VJMI01000535">
    <property type="protein sequence ID" value="KAF0776035.1"/>
    <property type="molecule type" value="Genomic_DNA"/>
</dbReference>
<gene>
    <name evidence="1" type="ORF">AaE_000265</name>
</gene>
<name>A0A6A5AZE7_APHAT</name>
<evidence type="ECO:0000313" key="2">
    <source>
        <dbReference type="Proteomes" id="UP000469452"/>
    </source>
</evidence>
<comment type="caution">
    <text evidence="1">The sequence shown here is derived from an EMBL/GenBank/DDBJ whole genome shotgun (WGS) entry which is preliminary data.</text>
</comment>
<organism evidence="1 2">
    <name type="scientific">Aphanomyces astaci</name>
    <name type="common">Crayfish plague agent</name>
    <dbReference type="NCBI Taxonomy" id="112090"/>
    <lineage>
        <taxon>Eukaryota</taxon>
        <taxon>Sar</taxon>
        <taxon>Stramenopiles</taxon>
        <taxon>Oomycota</taxon>
        <taxon>Saprolegniomycetes</taxon>
        <taxon>Saprolegniales</taxon>
        <taxon>Verrucalvaceae</taxon>
        <taxon>Aphanomyces</taxon>
    </lineage>
</organism>
<reference evidence="1 2" key="1">
    <citation type="submission" date="2019-06" db="EMBL/GenBank/DDBJ databases">
        <title>Genomics analysis of Aphanomyces spp. identifies a new class of oomycete effector associated with host adaptation.</title>
        <authorList>
            <person name="Gaulin E."/>
        </authorList>
    </citation>
    <scope>NUCLEOTIDE SEQUENCE [LARGE SCALE GENOMIC DNA]</scope>
    <source>
        <strain evidence="1 2">E</strain>
    </source>
</reference>
<dbReference type="Proteomes" id="UP000469452">
    <property type="component" value="Unassembled WGS sequence"/>
</dbReference>
<protein>
    <submittedName>
        <fullName evidence="1">Uncharacterized protein</fullName>
    </submittedName>
</protein>